<name>A0A1R3L395_9ROSI</name>
<sequence length="295" mass="31994">MSLCKPQSFAQKGRLSGQTGRRRCGCRPVAGGLHGKLVAACVHRLEFHAGLGPELELLAQLVDVLLDRALDDAGVCAPHGRCDLLTRQERTRRGEQQPCRRKFPRCHANGDAVERCRPGQPAQAIRPYHDVHAGVRAHRRGAAQGPLHAGLQLFGSEVARQHVVHARIEGRGHVAAICKLAEHQRGPPHVGIALTPRKHELPGGTVVLRVDHQHVKRFCAARTQQRQGVVKADAFRTLAGQAACHVGKAGWVGGQYGELHGASPSSHCAEDSLQMAPETGAKHNVHNLLTHPYKE</sequence>
<accession>A0A1R3L395</accession>
<organism evidence="1 2">
    <name type="scientific">Corchorus olitorius</name>
    <dbReference type="NCBI Taxonomy" id="93759"/>
    <lineage>
        <taxon>Eukaryota</taxon>
        <taxon>Viridiplantae</taxon>
        <taxon>Streptophyta</taxon>
        <taxon>Embryophyta</taxon>
        <taxon>Tracheophyta</taxon>
        <taxon>Spermatophyta</taxon>
        <taxon>Magnoliopsida</taxon>
        <taxon>eudicotyledons</taxon>
        <taxon>Gunneridae</taxon>
        <taxon>Pentapetalae</taxon>
        <taxon>rosids</taxon>
        <taxon>malvids</taxon>
        <taxon>Malvales</taxon>
        <taxon>Malvaceae</taxon>
        <taxon>Grewioideae</taxon>
        <taxon>Apeibeae</taxon>
        <taxon>Corchorus</taxon>
    </lineage>
</organism>
<evidence type="ECO:0000313" key="2">
    <source>
        <dbReference type="Proteomes" id="UP000187203"/>
    </source>
</evidence>
<protein>
    <submittedName>
        <fullName evidence="1">Uncharacterized protein</fullName>
    </submittedName>
</protein>
<keyword evidence="2" id="KW-1185">Reference proteome</keyword>
<gene>
    <name evidence="1" type="ORF">COLO4_00895</name>
</gene>
<evidence type="ECO:0000313" key="1">
    <source>
        <dbReference type="EMBL" id="OMP13815.1"/>
    </source>
</evidence>
<dbReference type="AlphaFoldDB" id="A0A1R3L395"/>
<comment type="caution">
    <text evidence="1">The sequence shown here is derived from an EMBL/GenBank/DDBJ whole genome shotgun (WGS) entry which is preliminary data.</text>
</comment>
<dbReference type="Proteomes" id="UP000187203">
    <property type="component" value="Unassembled WGS sequence"/>
</dbReference>
<proteinExistence type="predicted"/>
<dbReference type="EMBL" id="AWUE01003180">
    <property type="protein sequence ID" value="OMP13815.1"/>
    <property type="molecule type" value="Genomic_DNA"/>
</dbReference>
<reference evidence="2" key="1">
    <citation type="submission" date="2013-09" db="EMBL/GenBank/DDBJ databases">
        <title>Corchorus olitorius genome sequencing.</title>
        <authorList>
            <person name="Alam M."/>
            <person name="Haque M.S."/>
            <person name="Islam M.S."/>
            <person name="Emdad E.M."/>
            <person name="Islam M.M."/>
            <person name="Ahmed B."/>
            <person name="Halim A."/>
            <person name="Hossen Q.M.M."/>
            <person name="Hossain M.Z."/>
            <person name="Ahmed R."/>
            <person name="Khan M.M."/>
            <person name="Islam R."/>
            <person name="Rashid M.M."/>
            <person name="Khan S.A."/>
            <person name="Rahman M.S."/>
            <person name="Alam M."/>
            <person name="Yahiya A.S."/>
            <person name="Khan M.S."/>
            <person name="Azam M.S."/>
            <person name="Haque T."/>
            <person name="Lashkar M.Z.H."/>
            <person name="Akhand A.I."/>
            <person name="Morshed G."/>
            <person name="Roy S."/>
            <person name="Uddin K.S."/>
            <person name="Rabeya T."/>
            <person name="Hossain A.S."/>
            <person name="Chowdhury A."/>
            <person name="Snigdha A.R."/>
            <person name="Mortoza M.S."/>
            <person name="Matin S.A."/>
            <person name="Hoque S.M.E."/>
            <person name="Islam M.K."/>
            <person name="Roy D.K."/>
            <person name="Haider R."/>
            <person name="Moosa M.M."/>
            <person name="Elias S.M."/>
            <person name="Hasan A.M."/>
            <person name="Jahan S."/>
            <person name="Shafiuddin M."/>
            <person name="Mahmood N."/>
            <person name="Shommy N.S."/>
        </authorList>
    </citation>
    <scope>NUCLEOTIDE SEQUENCE [LARGE SCALE GENOMIC DNA]</scope>
    <source>
        <strain evidence="2">cv. O-4</strain>
    </source>
</reference>